<dbReference type="Gene3D" id="3.40.50.720">
    <property type="entry name" value="NAD(P)-binding Rossmann-like Domain"/>
    <property type="match status" value="1"/>
</dbReference>
<dbReference type="GO" id="GO:0000166">
    <property type="term" value="F:nucleotide binding"/>
    <property type="evidence" value="ECO:0007669"/>
    <property type="project" value="InterPro"/>
</dbReference>
<evidence type="ECO:0000313" key="8">
    <source>
        <dbReference type="EMBL" id="CCX32890.1"/>
    </source>
</evidence>
<dbReference type="GO" id="GO:0047837">
    <property type="term" value="F:D-xylose 1-dehydrogenase (NADP+) activity"/>
    <property type="evidence" value="ECO:0007669"/>
    <property type="project" value="UniProtKB-EC"/>
</dbReference>
<dbReference type="InterPro" id="IPR000683">
    <property type="entry name" value="Gfo/Idh/MocA-like_OxRdtase_N"/>
</dbReference>
<evidence type="ECO:0000313" key="9">
    <source>
        <dbReference type="Proteomes" id="UP000018144"/>
    </source>
</evidence>
<dbReference type="eggNOG" id="KOG2741">
    <property type="taxonomic scope" value="Eukaryota"/>
</dbReference>
<evidence type="ECO:0000256" key="2">
    <source>
        <dbReference type="ARBA" id="ARBA00023002"/>
    </source>
</evidence>
<dbReference type="Gene3D" id="3.30.360.10">
    <property type="entry name" value="Dihydrodipicolinate Reductase, domain 2"/>
    <property type="match status" value="1"/>
</dbReference>
<dbReference type="STRING" id="1076935.U4LTJ9"/>
<feature type="domain" description="Gfo/Idh/MocA-like oxidoreductase N-terminal" evidence="6">
    <location>
        <begin position="9"/>
        <end position="138"/>
    </location>
</feature>
<dbReference type="EMBL" id="HF935907">
    <property type="protein sequence ID" value="CCX32890.1"/>
    <property type="molecule type" value="Genomic_DNA"/>
</dbReference>
<dbReference type="Pfam" id="PF01408">
    <property type="entry name" value="GFO_IDH_MocA"/>
    <property type="match status" value="1"/>
</dbReference>
<accession>U4LTJ9</accession>
<evidence type="ECO:0000256" key="5">
    <source>
        <dbReference type="ARBA" id="ARBA00049233"/>
    </source>
</evidence>
<dbReference type="Proteomes" id="UP000018144">
    <property type="component" value="Unassembled WGS sequence"/>
</dbReference>
<gene>
    <name evidence="8" type="ORF">PCON_13741</name>
</gene>
<comment type="catalytic activity">
    <reaction evidence="5">
        <text>D-xylose + NADP(+) = D-xylono-1,5-lactone + NADPH + H(+)</text>
        <dbReference type="Rhea" id="RHEA:22000"/>
        <dbReference type="ChEBI" id="CHEBI:15378"/>
        <dbReference type="ChEBI" id="CHEBI:15867"/>
        <dbReference type="ChEBI" id="CHEBI:53455"/>
        <dbReference type="ChEBI" id="CHEBI:57783"/>
        <dbReference type="ChEBI" id="CHEBI:58349"/>
        <dbReference type="EC" id="1.1.1.179"/>
    </reaction>
</comment>
<dbReference type="SUPFAM" id="SSF51735">
    <property type="entry name" value="NAD(P)-binding Rossmann-fold domains"/>
    <property type="match status" value="1"/>
</dbReference>
<dbReference type="SUPFAM" id="SSF55347">
    <property type="entry name" value="Glyceraldehyde-3-phosphate dehydrogenase-like, C-terminal domain"/>
    <property type="match status" value="1"/>
</dbReference>
<dbReference type="EC" id="1.1.1.179" evidence="3"/>
<proteinExistence type="inferred from homology"/>
<dbReference type="InterPro" id="IPR050984">
    <property type="entry name" value="Gfo/Idh/MocA_domain"/>
</dbReference>
<name>U4LTJ9_PYROM</name>
<protein>
    <recommendedName>
        <fullName evidence="3">D-xylose 1-dehydrogenase (NADP(+), D-xylono-1,5-lactone-forming)</fullName>
        <ecNumber evidence="3">1.1.1.179</ecNumber>
    </recommendedName>
    <alternativeName>
        <fullName evidence="4">D-xylose-NADP dehydrogenase</fullName>
    </alternativeName>
</protein>
<dbReference type="Pfam" id="PF22725">
    <property type="entry name" value="GFO_IDH_MocA_C3"/>
    <property type="match status" value="1"/>
</dbReference>
<sequence>MTSTPFTLRWGILATGNIAELFSRDLLKDPSIRSVSDVRHVISAIGASSSATKASAFATKIHDGKPHNVTCHGSYSALVADENVDIIYIATPHSHHYQHALLALRAGKHVLCEKPMTINAAQTAHLIQVAKEKGLFLMEAVWTRFFPLSRELNRLLFKEKVLGKISHVTADFGLPFSKADLSHRLLDPKLGGGALLDLGIYSLTWVMMACYADPDNQGEKPSVVGQMLKTKETGVDEFTTISLMFEKSRVSATASCNMTVRSTEDFCRIQGELGDITVQWSPFRPKSFTLEILPEKMQVVGEKKADGEEELAQYKQQPHERIVKEVRKFDIPGDGHGMFYEADACARAIRDGKTEAEICPLGESQLTMEIMDKVREMNGLRYPEELEAVESY</sequence>
<comment type="similarity">
    <text evidence="1">Belongs to the Gfo/Idh/MocA family.</text>
</comment>
<dbReference type="InterPro" id="IPR036291">
    <property type="entry name" value="NAD(P)-bd_dom_sf"/>
</dbReference>
<feature type="domain" description="GFO/IDH/MocA-like oxidoreductase" evidence="7">
    <location>
        <begin position="156"/>
        <end position="276"/>
    </location>
</feature>
<dbReference type="OMA" id="CPSKYRI"/>
<dbReference type="AlphaFoldDB" id="U4LTJ9"/>
<keyword evidence="9" id="KW-1185">Reference proteome</keyword>
<reference evidence="8 9" key="1">
    <citation type="journal article" date="2013" name="PLoS Genet.">
        <title>The genome and development-dependent transcriptomes of Pyronema confluens: a window into fungal evolution.</title>
        <authorList>
            <person name="Traeger S."/>
            <person name="Altegoer F."/>
            <person name="Freitag M."/>
            <person name="Gabaldon T."/>
            <person name="Kempken F."/>
            <person name="Kumar A."/>
            <person name="Marcet-Houben M."/>
            <person name="Poggeler S."/>
            <person name="Stajich J.E."/>
            <person name="Nowrousian M."/>
        </authorList>
    </citation>
    <scope>NUCLEOTIDE SEQUENCE [LARGE SCALE GENOMIC DNA]</scope>
    <source>
        <strain evidence="9">CBS 100304</strain>
        <tissue evidence="8">Vegetative mycelium</tissue>
    </source>
</reference>
<evidence type="ECO:0000259" key="7">
    <source>
        <dbReference type="Pfam" id="PF22725"/>
    </source>
</evidence>
<evidence type="ECO:0000256" key="1">
    <source>
        <dbReference type="ARBA" id="ARBA00010928"/>
    </source>
</evidence>
<evidence type="ECO:0000256" key="3">
    <source>
        <dbReference type="ARBA" id="ARBA00038984"/>
    </source>
</evidence>
<dbReference type="OrthoDB" id="2129491at2759"/>
<dbReference type="InterPro" id="IPR055170">
    <property type="entry name" value="GFO_IDH_MocA-like_dom"/>
</dbReference>
<organism evidence="8 9">
    <name type="scientific">Pyronema omphalodes (strain CBS 100304)</name>
    <name type="common">Pyronema confluens</name>
    <dbReference type="NCBI Taxonomy" id="1076935"/>
    <lineage>
        <taxon>Eukaryota</taxon>
        <taxon>Fungi</taxon>
        <taxon>Dikarya</taxon>
        <taxon>Ascomycota</taxon>
        <taxon>Pezizomycotina</taxon>
        <taxon>Pezizomycetes</taxon>
        <taxon>Pezizales</taxon>
        <taxon>Pyronemataceae</taxon>
        <taxon>Pyronema</taxon>
    </lineage>
</organism>
<dbReference type="PANTHER" id="PTHR22604:SF105">
    <property type="entry name" value="TRANS-1,2-DIHYDROBENZENE-1,2-DIOL DEHYDROGENASE"/>
    <property type="match status" value="1"/>
</dbReference>
<evidence type="ECO:0000259" key="6">
    <source>
        <dbReference type="Pfam" id="PF01408"/>
    </source>
</evidence>
<keyword evidence="2" id="KW-0560">Oxidoreductase</keyword>
<evidence type="ECO:0000256" key="4">
    <source>
        <dbReference type="ARBA" id="ARBA00042988"/>
    </source>
</evidence>
<dbReference type="PANTHER" id="PTHR22604">
    <property type="entry name" value="OXIDOREDUCTASES"/>
    <property type="match status" value="1"/>
</dbReference>